<comment type="caution">
    <text evidence="1">The sequence shown here is derived from an EMBL/GenBank/DDBJ whole genome shotgun (WGS) entry which is preliminary data.</text>
</comment>
<accession>A0A7X8TT80</accession>
<reference evidence="1 2" key="1">
    <citation type="submission" date="2020-04" db="EMBL/GenBank/DDBJ databases">
        <title>Vibrio sp. SM6, a novel species isolated from seawater.</title>
        <authorList>
            <person name="Wang X."/>
        </authorList>
    </citation>
    <scope>NUCLEOTIDE SEQUENCE [LARGE SCALE GENOMIC DNA]</scope>
    <source>
        <strain evidence="1 2">SM6</strain>
    </source>
</reference>
<dbReference type="Pfam" id="PF07369">
    <property type="entry name" value="DUF1488"/>
    <property type="match status" value="1"/>
</dbReference>
<dbReference type="EMBL" id="JABAIK010000019">
    <property type="protein sequence ID" value="NLS14373.1"/>
    <property type="molecule type" value="Genomic_DNA"/>
</dbReference>
<dbReference type="Gene3D" id="3.30.160.140">
    <property type="entry name" value="Shew3726-like"/>
    <property type="match status" value="1"/>
</dbReference>
<dbReference type="SUPFAM" id="SSF160272">
    <property type="entry name" value="Shew3726-like"/>
    <property type="match status" value="1"/>
</dbReference>
<evidence type="ECO:0000313" key="2">
    <source>
        <dbReference type="Proteomes" id="UP000535589"/>
    </source>
</evidence>
<protein>
    <submittedName>
        <fullName evidence="1">DUF1488 domain-containing protein</fullName>
    </submittedName>
</protein>
<dbReference type="AlphaFoldDB" id="A0A7X8TT80"/>
<name>A0A7X8TT80_9VIBR</name>
<proteinExistence type="predicted"/>
<gene>
    <name evidence="1" type="ORF">HGP28_15945</name>
</gene>
<sequence length="87" mass="9917">MNQAIIFPDRQEWDSHNSVVRFPAQSAGALIECAITAARLTALSNQNIDDSNSALRVFEQYRFDIEELAEALIEDEAYDEHGFIWLD</sequence>
<keyword evidence="2" id="KW-1185">Reference proteome</keyword>
<evidence type="ECO:0000313" key="1">
    <source>
        <dbReference type="EMBL" id="NLS14373.1"/>
    </source>
</evidence>
<dbReference type="RefSeq" id="WP_168837470.1">
    <property type="nucleotide sequence ID" value="NZ_JABAIK010000019.1"/>
</dbReference>
<dbReference type="InterPro" id="IPR036692">
    <property type="entry name" value="Shew3726-like_sf"/>
</dbReference>
<dbReference type="InterPro" id="IPR009962">
    <property type="entry name" value="DUF1488"/>
</dbReference>
<dbReference type="Proteomes" id="UP000535589">
    <property type="component" value="Unassembled WGS sequence"/>
</dbReference>
<organism evidence="1 2">
    <name type="scientific">Vibrio agarilyticus</name>
    <dbReference type="NCBI Taxonomy" id="2726741"/>
    <lineage>
        <taxon>Bacteria</taxon>
        <taxon>Pseudomonadati</taxon>
        <taxon>Pseudomonadota</taxon>
        <taxon>Gammaproteobacteria</taxon>
        <taxon>Vibrionales</taxon>
        <taxon>Vibrionaceae</taxon>
        <taxon>Vibrio</taxon>
    </lineage>
</organism>